<dbReference type="SFLD" id="SFLDG01082">
    <property type="entry name" value="B12-binding_domain_containing"/>
    <property type="match status" value="1"/>
</dbReference>
<organism evidence="8 9">
    <name type="scientific">Leptospira terpstrae serovar Hualin str. LT 11-33 = ATCC 700639</name>
    <dbReference type="NCBI Taxonomy" id="1257025"/>
    <lineage>
        <taxon>Bacteria</taxon>
        <taxon>Pseudomonadati</taxon>
        <taxon>Spirochaetota</taxon>
        <taxon>Spirochaetia</taxon>
        <taxon>Leptospirales</taxon>
        <taxon>Leptospiraceae</taxon>
        <taxon>Leptospira</taxon>
    </lineage>
</organism>
<dbReference type="GO" id="GO:0051539">
    <property type="term" value="F:4 iron, 4 sulfur cluster binding"/>
    <property type="evidence" value="ECO:0007669"/>
    <property type="project" value="UniProtKB-KW"/>
</dbReference>
<dbReference type="SUPFAM" id="SSF52242">
    <property type="entry name" value="Cobalamin (vitamin B12)-binding domain"/>
    <property type="match status" value="1"/>
</dbReference>
<dbReference type="CDD" id="cd01335">
    <property type="entry name" value="Radical_SAM"/>
    <property type="match status" value="1"/>
</dbReference>
<dbReference type="PROSITE" id="PS51918">
    <property type="entry name" value="RADICAL_SAM"/>
    <property type="match status" value="1"/>
</dbReference>
<feature type="domain" description="B12-binding" evidence="6">
    <location>
        <begin position="16"/>
        <end position="161"/>
    </location>
</feature>
<dbReference type="Pfam" id="PF04055">
    <property type="entry name" value="Radical_SAM"/>
    <property type="match status" value="1"/>
</dbReference>
<dbReference type="InterPro" id="IPR036724">
    <property type="entry name" value="Cobalamin-bd_sf"/>
</dbReference>
<dbReference type="InterPro" id="IPR006638">
    <property type="entry name" value="Elp3/MiaA/NifB-like_rSAM"/>
</dbReference>
<gene>
    <name evidence="8" type="ORF">LEP1GSC203_2041</name>
</gene>
<keyword evidence="4" id="KW-0408">Iron</keyword>
<evidence type="ECO:0000313" key="8">
    <source>
        <dbReference type="EMBL" id="EMY61180.1"/>
    </source>
</evidence>
<dbReference type="EMBL" id="AOGW02000010">
    <property type="protein sequence ID" value="EMY61180.1"/>
    <property type="molecule type" value="Genomic_DNA"/>
</dbReference>
<keyword evidence="2" id="KW-0949">S-adenosyl-L-methionine</keyword>
<feature type="domain" description="Radical SAM core" evidence="7">
    <location>
        <begin position="202"/>
        <end position="426"/>
    </location>
</feature>
<evidence type="ECO:0000256" key="2">
    <source>
        <dbReference type="ARBA" id="ARBA00022691"/>
    </source>
</evidence>
<dbReference type="InterPro" id="IPR006158">
    <property type="entry name" value="Cobalamin-bd"/>
</dbReference>
<evidence type="ECO:0000256" key="4">
    <source>
        <dbReference type="ARBA" id="ARBA00023004"/>
    </source>
</evidence>
<evidence type="ECO:0000313" key="9">
    <source>
        <dbReference type="Proteomes" id="UP000012371"/>
    </source>
</evidence>
<evidence type="ECO:0000256" key="3">
    <source>
        <dbReference type="ARBA" id="ARBA00022723"/>
    </source>
</evidence>
<name>N1VVT5_9LEPT</name>
<dbReference type="SUPFAM" id="SSF102114">
    <property type="entry name" value="Radical SAM enzymes"/>
    <property type="match status" value="1"/>
</dbReference>
<dbReference type="AlphaFoldDB" id="N1VVT5"/>
<dbReference type="InterPro" id="IPR007197">
    <property type="entry name" value="rSAM"/>
</dbReference>
<dbReference type="PROSITE" id="PS51332">
    <property type="entry name" value="B12_BINDING"/>
    <property type="match status" value="1"/>
</dbReference>
<dbReference type="InterPro" id="IPR023404">
    <property type="entry name" value="rSAM_horseshoe"/>
</dbReference>
<sequence length="658" mass="74071">MRKSLSGWNLAGAMAKIQFLQLPVPPPSYYAATGNVPLAAASLASCLESKDDPVLGLSPYVVSPEDTDSLGDRELIDRIVKEGPDFLGLSLYLWNTERSLYIAKEVKKRNPETTILIGGPEVNEDNPYVLGESGYDIAVSGEAEHSFRNLMRTILSKSSLEGLENIAYRKENGSLSSFGKQAAADFPLTDFPSPYTTGHLQVDPKRSTYLETVRGCKSQCTYCFYPKSSQNLRTLDIPETIKLISNLKEKGARELVFLDPTFNHRPGFENFLDAIAEVNSDGKMSMFAELRSEGVTPKLATKLRKAGFTRVELGLQSVNEETLKRVKRYGSPHKVAEVAKMLAGEGIELLLDLIIGLPGDKPDDVERGIHFFLEHGLGEWVQAFPLSVLPGTAMRRDAEKEGLSFMPTPPYRIIQTPTFSSRDLTESLFFAEDLLERRLDEFPRPFLCAAIPKKNDRFDLVLTNSNTLPIAETNPILETQWSSLSGSRHHSVWFHSDNLTKDLSRILLLIKERITAEPFCTIDFVLPLICVPKSKEIESLVSLLETQRNSYLSRTLAHRGENLQHRLVFVFDGNNTELKNWREKELDSTSYLIYEKIRTTSIQSLDPTREAFYLIEGEEVDGPDFAFLKEEMDPESITFSSRKLEERWSMEVLGYGEL</sequence>
<dbReference type="PANTHER" id="PTHR43409:SF16">
    <property type="entry name" value="SLR0320 PROTEIN"/>
    <property type="match status" value="1"/>
</dbReference>
<dbReference type="Pfam" id="PF02310">
    <property type="entry name" value="B12-binding"/>
    <property type="match status" value="1"/>
</dbReference>
<dbReference type="InterPro" id="IPR058240">
    <property type="entry name" value="rSAM_sf"/>
</dbReference>
<dbReference type="SFLD" id="SFLDS00029">
    <property type="entry name" value="Radical_SAM"/>
    <property type="match status" value="1"/>
</dbReference>
<dbReference type="PANTHER" id="PTHR43409">
    <property type="entry name" value="ANAEROBIC MAGNESIUM-PROTOPORPHYRIN IX MONOMETHYL ESTER CYCLASE-RELATED"/>
    <property type="match status" value="1"/>
</dbReference>
<dbReference type="SFLD" id="SFLDG01123">
    <property type="entry name" value="methyltransferase_(Class_B)"/>
    <property type="match status" value="1"/>
</dbReference>
<dbReference type="Gene3D" id="3.40.50.280">
    <property type="entry name" value="Cobalamin-binding domain"/>
    <property type="match status" value="1"/>
</dbReference>
<dbReference type="GO" id="GO:0005829">
    <property type="term" value="C:cytosol"/>
    <property type="evidence" value="ECO:0007669"/>
    <property type="project" value="TreeGrafter"/>
</dbReference>
<comment type="caution">
    <text evidence="8">The sequence shown here is derived from an EMBL/GenBank/DDBJ whole genome shotgun (WGS) entry which is preliminary data.</text>
</comment>
<dbReference type="STRING" id="1257025.LEP1GSC203_2041"/>
<dbReference type="Proteomes" id="UP000012371">
    <property type="component" value="Unassembled WGS sequence"/>
</dbReference>
<dbReference type="GO" id="GO:0031419">
    <property type="term" value="F:cobalamin binding"/>
    <property type="evidence" value="ECO:0007669"/>
    <property type="project" value="InterPro"/>
</dbReference>
<dbReference type="Gene3D" id="3.80.30.20">
    <property type="entry name" value="tm_1862 like domain"/>
    <property type="match status" value="1"/>
</dbReference>
<dbReference type="InterPro" id="IPR051198">
    <property type="entry name" value="BchE-like"/>
</dbReference>
<reference evidence="8" key="1">
    <citation type="submission" date="2013-03" db="EMBL/GenBank/DDBJ databases">
        <authorList>
            <person name="Harkins D.M."/>
            <person name="Durkin A.S."/>
            <person name="Brinkac L.M."/>
            <person name="Haft D.H."/>
            <person name="Selengut J.D."/>
            <person name="Sanka R."/>
            <person name="DePew J."/>
            <person name="Purushe J."/>
            <person name="Hartskeerl R.A."/>
            <person name="Ahmed A."/>
            <person name="van der Linden H."/>
            <person name="Goris M.G.A."/>
            <person name="Vinetz J.M."/>
            <person name="Sutton G.G."/>
            <person name="Nierman W.C."/>
            <person name="Fouts D.E."/>
        </authorList>
    </citation>
    <scope>NUCLEOTIDE SEQUENCE [LARGE SCALE GENOMIC DNA]</scope>
    <source>
        <strain evidence="8">LT 11-33</strain>
    </source>
</reference>
<keyword evidence="5" id="KW-0411">Iron-sulfur</keyword>
<evidence type="ECO:0000256" key="1">
    <source>
        <dbReference type="ARBA" id="ARBA00001966"/>
    </source>
</evidence>
<accession>N1VVT5</accession>
<dbReference type="SMART" id="SM00729">
    <property type="entry name" value="Elp3"/>
    <property type="match status" value="1"/>
</dbReference>
<keyword evidence="3" id="KW-0479">Metal-binding</keyword>
<keyword evidence="9" id="KW-1185">Reference proteome</keyword>
<dbReference type="GO" id="GO:0003824">
    <property type="term" value="F:catalytic activity"/>
    <property type="evidence" value="ECO:0007669"/>
    <property type="project" value="InterPro"/>
</dbReference>
<proteinExistence type="predicted"/>
<evidence type="ECO:0000256" key="5">
    <source>
        <dbReference type="ARBA" id="ARBA00023014"/>
    </source>
</evidence>
<dbReference type="GO" id="GO:0046872">
    <property type="term" value="F:metal ion binding"/>
    <property type="evidence" value="ECO:0007669"/>
    <property type="project" value="UniProtKB-KW"/>
</dbReference>
<evidence type="ECO:0000259" key="6">
    <source>
        <dbReference type="PROSITE" id="PS51332"/>
    </source>
</evidence>
<dbReference type="InterPro" id="IPR034466">
    <property type="entry name" value="Methyltransferase_Class_B"/>
</dbReference>
<protein>
    <submittedName>
        <fullName evidence="8">Radical SAM domain protein</fullName>
    </submittedName>
</protein>
<comment type="cofactor">
    <cofactor evidence="1">
        <name>[4Fe-4S] cluster</name>
        <dbReference type="ChEBI" id="CHEBI:49883"/>
    </cofactor>
</comment>
<evidence type="ECO:0000259" key="7">
    <source>
        <dbReference type="PROSITE" id="PS51918"/>
    </source>
</evidence>